<dbReference type="VEuPathDB" id="TriTrypDB:C3747_138g5"/>
<dbReference type="VEuPathDB" id="TriTrypDB:TcBrA4_0029260"/>
<dbReference type="EMBL" id="PRFC01000138">
    <property type="protein sequence ID" value="PWV05048.1"/>
    <property type="molecule type" value="Genomic_DNA"/>
</dbReference>
<dbReference type="GO" id="GO:0005930">
    <property type="term" value="C:axoneme"/>
    <property type="evidence" value="ECO:0007669"/>
    <property type="project" value="TreeGrafter"/>
</dbReference>
<dbReference type="InterPro" id="IPR013783">
    <property type="entry name" value="Ig-like_fold"/>
</dbReference>
<dbReference type="GO" id="GO:1904158">
    <property type="term" value="P:axonemal central apparatus assembly"/>
    <property type="evidence" value="ECO:0007669"/>
    <property type="project" value="TreeGrafter"/>
</dbReference>
<dbReference type="VEuPathDB" id="TriTrypDB:TCSYLVIO_003224"/>
<dbReference type="VEuPathDB" id="TriTrypDB:TCDM_01412"/>
<dbReference type="VEuPathDB" id="TriTrypDB:TcCL_NonESM00574"/>
<evidence type="ECO:0000313" key="2">
    <source>
        <dbReference type="EMBL" id="PWV05048.1"/>
    </source>
</evidence>
<dbReference type="VEuPathDB" id="TriTrypDB:BCY84_00999"/>
<proteinExistence type="predicted"/>
<dbReference type="VEuPathDB" id="TriTrypDB:Tc_MARK_1934"/>
<protein>
    <submittedName>
        <fullName evidence="2">Uncharacterized protein</fullName>
    </submittedName>
</protein>
<sequence length="438" mass="48385">MHPTTGSHVTRFNKAINVAALHGYRIGGDHFHCIPSEVYTTMEGDDWDNTQTKSRWAVLSPAEDPDAVENSTSSESNTRKNVRKVLEAVPEPSYNVTGDLSLQKTLYVSYATEFASYKITLPMSGDMEISDNLTFPLTKIFQRRIATLRVKNTGLNVLPFSFEIHDPQRQSGREGGMPGVFTVEPASGKIDPRAYQDVSVIFAPKSIENTSQVLVGSFPHSLEPKVYISLQGTAECPLVHFNVPASDYLVSRVDGEAGTNLDPNTIPLMFYSCGLNSKCSVRFKVINPSTNTYRFEWISDPLSRRISPFRCLTPSGSIAAGKQYEMAFDYFSNSIGISEAKWSFFISGHMSVSFLLVGKTDEPNVFLHVSRVHFGGVTVGNKDERILSWRTARIHLSPLNLTGRCSTARTAVCGGETVEWDHPAEVNHASHGVVYSKG</sequence>
<gene>
    <name evidence="2" type="ORF">C3747_138g5</name>
</gene>
<dbReference type="Gene3D" id="2.60.40.10">
    <property type="entry name" value="Immunoglobulins"/>
    <property type="match status" value="1"/>
</dbReference>
<dbReference type="InterPro" id="IPR033305">
    <property type="entry name" value="Hydin-like"/>
</dbReference>
<dbReference type="VEuPathDB" id="TriTrypDB:C4B63_18g58"/>
<dbReference type="VEuPathDB" id="TriTrypDB:ECC02_000307"/>
<evidence type="ECO:0000256" key="1">
    <source>
        <dbReference type="SAM" id="MobiDB-lite"/>
    </source>
</evidence>
<dbReference type="VEuPathDB" id="TriTrypDB:TcYC6_0096790"/>
<organism evidence="2 3">
    <name type="scientific">Trypanosoma cruzi</name>
    <dbReference type="NCBI Taxonomy" id="5693"/>
    <lineage>
        <taxon>Eukaryota</taxon>
        <taxon>Discoba</taxon>
        <taxon>Euglenozoa</taxon>
        <taxon>Kinetoplastea</taxon>
        <taxon>Metakinetoplastina</taxon>
        <taxon>Trypanosomatida</taxon>
        <taxon>Trypanosomatidae</taxon>
        <taxon>Trypanosoma</taxon>
        <taxon>Schizotrypanum</taxon>
    </lineage>
</organism>
<dbReference type="VEuPathDB" id="TriTrypDB:TcCLB.511749.9"/>
<dbReference type="PANTHER" id="PTHR23053">
    <property type="entry name" value="DLEC1 DELETED IN LUNG AND ESOPHAGEAL CANCER 1"/>
    <property type="match status" value="1"/>
</dbReference>
<dbReference type="VEuPathDB" id="TriTrypDB:TcCLB.507023.220"/>
<evidence type="ECO:0000313" key="3">
    <source>
        <dbReference type="Proteomes" id="UP000246078"/>
    </source>
</evidence>
<accession>A0A2V2W8Y5</accession>
<dbReference type="VEuPathDB" id="TriTrypDB:TcG_02277"/>
<dbReference type="Proteomes" id="UP000246078">
    <property type="component" value="Unassembled WGS sequence"/>
</dbReference>
<dbReference type="PANTHER" id="PTHR23053:SF0">
    <property type="entry name" value="HYDROCEPHALUS-INDUCING PROTEIN HOMOLOG"/>
    <property type="match status" value="1"/>
</dbReference>
<name>A0A2V2W8Y5_TRYCR</name>
<reference evidence="2 3" key="1">
    <citation type="journal article" date="2018" name="Microb. Genom.">
        <title>Expanding an expanded genome: long-read sequencing of Trypanosoma cruzi.</title>
        <authorList>
            <person name="Berna L."/>
            <person name="Rodriguez M."/>
            <person name="Chiribao M.L."/>
            <person name="Parodi-Talice A."/>
            <person name="Pita S."/>
            <person name="Rijo G."/>
            <person name="Alvarez-Valin F."/>
            <person name="Robello C."/>
        </authorList>
    </citation>
    <scope>NUCLEOTIDE SEQUENCE [LARGE SCALE GENOMIC DNA]</scope>
    <source>
        <strain evidence="2 3">TCC</strain>
    </source>
</reference>
<dbReference type="AlphaFoldDB" id="A0A2V2W8Y5"/>
<dbReference type="GO" id="GO:0003341">
    <property type="term" value="P:cilium movement"/>
    <property type="evidence" value="ECO:0007669"/>
    <property type="project" value="TreeGrafter"/>
</dbReference>
<comment type="caution">
    <text evidence="2">The sequence shown here is derived from an EMBL/GenBank/DDBJ whole genome shotgun (WGS) entry which is preliminary data.</text>
</comment>
<feature type="region of interest" description="Disordered" evidence="1">
    <location>
        <begin position="59"/>
        <end position="81"/>
    </location>
</feature>